<keyword evidence="3" id="KW-1185">Reference proteome</keyword>
<accession>A0A5J6TNJ6</accession>
<protein>
    <submittedName>
        <fullName evidence="2">Uncharacterized protein</fullName>
    </submittedName>
</protein>
<feature type="region of interest" description="Disordered" evidence="1">
    <location>
        <begin position="94"/>
        <end position="117"/>
    </location>
</feature>
<dbReference type="Proteomes" id="UP000325813">
    <property type="component" value="Segment"/>
</dbReference>
<dbReference type="EMBL" id="MN234207">
    <property type="protein sequence ID" value="QFG12391.1"/>
    <property type="molecule type" value="Genomic_DNA"/>
</dbReference>
<gene>
    <name evidence="2" type="primary">87</name>
    <name evidence="2" type="ORF">PBI_RANCH_87</name>
</gene>
<evidence type="ECO:0000256" key="1">
    <source>
        <dbReference type="SAM" id="MobiDB-lite"/>
    </source>
</evidence>
<evidence type="ECO:0000313" key="3">
    <source>
        <dbReference type="Proteomes" id="UP000325813"/>
    </source>
</evidence>
<dbReference type="KEGG" id="vg:55623162"/>
<sequence>MKGFPVTENEPVDPSYPDEDEPTTSAEYRERYPNVPDGSICPSCENEDSKWAIRNGVCYICICGCPKCEGQPDAQPDWVSPDGKYEGYIVQPKIDHSEPQHNGPHVHFAFKEAQDED</sequence>
<evidence type="ECO:0000313" key="2">
    <source>
        <dbReference type="EMBL" id="QFG12391.1"/>
    </source>
</evidence>
<organism evidence="2 3">
    <name type="scientific">Gordonia phage Ranch</name>
    <dbReference type="NCBI Taxonomy" id="2599848"/>
    <lineage>
        <taxon>Viruses</taxon>
        <taxon>Duplodnaviria</taxon>
        <taxon>Heunggongvirae</taxon>
        <taxon>Uroviricota</taxon>
        <taxon>Caudoviricetes</taxon>
        <taxon>Dovevirinae</taxon>
        <taxon>Lambovirus</taxon>
        <taxon>Lambovirus ranch</taxon>
    </lineage>
</organism>
<dbReference type="RefSeq" id="YP_009852539.1">
    <property type="nucleotide sequence ID" value="NC_048813.1"/>
</dbReference>
<feature type="region of interest" description="Disordered" evidence="1">
    <location>
        <begin position="1"/>
        <end position="31"/>
    </location>
</feature>
<reference evidence="2 3" key="1">
    <citation type="submission" date="2019-07" db="EMBL/GenBank/DDBJ databases">
        <authorList>
            <person name="Fryberger R.B."/>
            <person name="Stoner T.H."/>
            <person name="Garlena R.A."/>
            <person name="Russell D.A."/>
            <person name="Pope W.H."/>
            <person name="Jacobs-Sera D."/>
            <person name="Hatfull G.F."/>
        </authorList>
    </citation>
    <scope>NUCLEOTIDE SEQUENCE [LARGE SCALE GENOMIC DNA]</scope>
</reference>
<proteinExistence type="predicted"/>
<name>A0A5J6TNJ6_9CAUD</name>
<dbReference type="GeneID" id="55623162"/>